<protein>
    <submittedName>
        <fullName evidence="1">Uncharacterized protein</fullName>
    </submittedName>
</protein>
<organism evidence="1">
    <name type="scientific">Sinorhizobium medicae</name>
    <dbReference type="NCBI Taxonomy" id="110321"/>
    <lineage>
        <taxon>Bacteria</taxon>
        <taxon>Pseudomonadati</taxon>
        <taxon>Pseudomonadota</taxon>
        <taxon>Alphaproteobacteria</taxon>
        <taxon>Hyphomicrobiales</taxon>
        <taxon>Rhizobiaceae</taxon>
        <taxon>Sinorhizobium/Ensifer group</taxon>
        <taxon>Sinorhizobium</taxon>
    </lineage>
</organism>
<dbReference type="AlphaFoldDB" id="A0A508WS63"/>
<reference evidence="1" key="1">
    <citation type="submission" date="2019-06" db="EMBL/GenBank/DDBJ databases">
        <authorList>
            <person name="Le Quere A."/>
            <person name="Colella S."/>
        </authorList>
    </citation>
    <scope>NUCLEOTIDE SEQUENCE</scope>
    <source>
        <strain evidence="1">EmedicaeMD41</strain>
    </source>
</reference>
<evidence type="ECO:0000313" key="1">
    <source>
        <dbReference type="EMBL" id="VTZ59627.1"/>
    </source>
</evidence>
<proteinExistence type="predicted"/>
<accession>A0A508WS63</accession>
<gene>
    <name evidence="1" type="ORF">EMEDMD4_1170006</name>
</gene>
<sequence length="55" mass="6019">MDWYKNINALGQIGWNQTALLSIPKPLEVQLHEAVLGMLAAIATGDEIAMVEARL</sequence>
<dbReference type="Proteomes" id="UP000507954">
    <property type="component" value="Unassembled WGS sequence"/>
</dbReference>
<dbReference type="EMBL" id="CABFNB010000021">
    <property type="protein sequence ID" value="VTZ59627.1"/>
    <property type="molecule type" value="Genomic_DNA"/>
</dbReference>
<name>A0A508WS63_9HYPH</name>